<feature type="region of interest" description="Disordered" evidence="12">
    <location>
        <begin position="13"/>
        <end position="41"/>
    </location>
</feature>
<dbReference type="Proteomes" id="UP001162131">
    <property type="component" value="Unassembled WGS sequence"/>
</dbReference>
<name>A0AAU9J8R4_9CILI</name>
<evidence type="ECO:0000313" key="14">
    <source>
        <dbReference type="EMBL" id="CAG9319968.1"/>
    </source>
</evidence>
<feature type="domain" description="Peptidase C54 catalytic" evidence="13">
    <location>
        <begin position="135"/>
        <end position="418"/>
    </location>
</feature>
<keyword evidence="8 11" id="KW-0653">Protein transport</keyword>
<evidence type="ECO:0000256" key="9">
    <source>
        <dbReference type="ARBA" id="ARBA00023006"/>
    </source>
</evidence>
<evidence type="ECO:0000256" key="10">
    <source>
        <dbReference type="ARBA" id="ARBA00029362"/>
    </source>
</evidence>
<dbReference type="PANTHER" id="PTHR22624:SF49">
    <property type="entry name" value="CYSTEINE PROTEASE"/>
    <property type="match status" value="1"/>
</dbReference>
<evidence type="ECO:0000313" key="15">
    <source>
        <dbReference type="Proteomes" id="UP001162131"/>
    </source>
</evidence>
<accession>A0AAU9J8R4</accession>
<evidence type="ECO:0000256" key="12">
    <source>
        <dbReference type="SAM" id="MobiDB-lite"/>
    </source>
</evidence>
<dbReference type="AlphaFoldDB" id="A0AAU9J8R4"/>
<keyword evidence="3" id="KW-0813">Transport</keyword>
<comment type="subcellular location">
    <subcellularLocation>
        <location evidence="1 11">Cytoplasm</location>
    </subcellularLocation>
</comment>
<comment type="catalytic activity">
    <reaction evidence="10">
        <text>[protein]-C-terminal L-amino acid-glycyl-phosphatidylethanolamide + H2O = [protein]-C-terminal L-amino acid-glycine + a 1,2-diacyl-sn-glycero-3-phosphoethanolamine</text>
        <dbReference type="Rhea" id="RHEA:67548"/>
        <dbReference type="Rhea" id="RHEA-COMP:17323"/>
        <dbReference type="Rhea" id="RHEA-COMP:17324"/>
        <dbReference type="ChEBI" id="CHEBI:15377"/>
        <dbReference type="ChEBI" id="CHEBI:64612"/>
        <dbReference type="ChEBI" id="CHEBI:172940"/>
        <dbReference type="ChEBI" id="CHEBI:172941"/>
    </reaction>
    <physiologicalReaction direction="left-to-right" evidence="10">
        <dbReference type="Rhea" id="RHEA:67549"/>
    </physiologicalReaction>
</comment>
<dbReference type="InterPro" id="IPR046792">
    <property type="entry name" value="Peptidase_C54_cat"/>
</dbReference>
<dbReference type="Pfam" id="PF03416">
    <property type="entry name" value="Peptidase_C54"/>
    <property type="match status" value="1"/>
</dbReference>
<dbReference type="GO" id="GO:0016485">
    <property type="term" value="P:protein processing"/>
    <property type="evidence" value="ECO:0007669"/>
    <property type="project" value="TreeGrafter"/>
</dbReference>
<dbReference type="EMBL" id="CAJZBQ010000024">
    <property type="protein sequence ID" value="CAG9319968.1"/>
    <property type="molecule type" value="Genomic_DNA"/>
</dbReference>
<dbReference type="GO" id="GO:0019786">
    <property type="term" value="F:protein-phosphatidylethanolamide deconjugating activity"/>
    <property type="evidence" value="ECO:0007669"/>
    <property type="project" value="InterPro"/>
</dbReference>
<comment type="function">
    <text evidence="11">Cysteine protease that plays a key role in autophagy by mediating both proteolytic activation and delipidation of ATG8 family proteins.</text>
</comment>
<evidence type="ECO:0000256" key="5">
    <source>
        <dbReference type="ARBA" id="ARBA00022670"/>
    </source>
</evidence>
<evidence type="ECO:0000256" key="1">
    <source>
        <dbReference type="ARBA" id="ARBA00004496"/>
    </source>
</evidence>
<sequence length="461" mass="53052">MVDPEFFTPYMTEGNQMYSSGGNISHKTKSKETIRPKSEPKPTLDEITISLFQQNSDPPYMTNTPDYYFPVELLKSNWFSKASANARYNMHHIVSHKVTLDFEDSPAILMGKTYYPRIIETNQPINKTDGELGYKEFIRDFSQIIWVTYRSGFRPINRLKGSEKQHLKVLTTDAGWGCTIRAGQMMLLNTLKRHFNYEDNFSLLETIQENLMTAPFSVHKITELGVEFDKLPGDWYSPSTICHTIERLISKNPIPNFKAKVFMDSVIYRDQLISALVDIPFETFDCEESSEECNDCFEKFLAYDWDASILIMLPVMLGLKTIQPEFHSAVKYFLSMPQTVGIVGGKPRSALYFVGYQEESFIFLDPHLVQKVCKSNESLRENQASYSCSSPKILPICEAESSMSLGFYIRNKEDYVLFEKLMEAGKDQINGLITLKTHTPDYCRENYQHPAQNEGDDYIIL</sequence>
<comment type="caution">
    <text evidence="14">The sequence shown here is derived from an EMBL/GenBank/DDBJ whole genome shotgun (WGS) entry which is preliminary data.</text>
</comment>
<protein>
    <recommendedName>
        <fullName evidence="11">Cysteine protease</fullName>
        <ecNumber evidence="11">3.4.22.-</ecNumber>
    </recommendedName>
</protein>
<dbReference type="GO" id="GO:0005737">
    <property type="term" value="C:cytoplasm"/>
    <property type="evidence" value="ECO:0007669"/>
    <property type="project" value="UniProtKB-SubCell"/>
</dbReference>
<evidence type="ECO:0000256" key="6">
    <source>
        <dbReference type="ARBA" id="ARBA00022801"/>
    </source>
</evidence>
<dbReference type="InterPro" id="IPR005078">
    <property type="entry name" value="Peptidase_C54"/>
</dbReference>
<dbReference type="EC" id="3.4.22.-" evidence="11"/>
<dbReference type="GO" id="GO:0000423">
    <property type="term" value="P:mitophagy"/>
    <property type="evidence" value="ECO:0007669"/>
    <property type="project" value="TreeGrafter"/>
</dbReference>
<dbReference type="GO" id="GO:0000045">
    <property type="term" value="P:autophagosome assembly"/>
    <property type="evidence" value="ECO:0007669"/>
    <property type="project" value="TreeGrafter"/>
</dbReference>
<evidence type="ECO:0000259" key="13">
    <source>
        <dbReference type="Pfam" id="PF03416"/>
    </source>
</evidence>
<proteinExistence type="inferred from homology"/>
<evidence type="ECO:0000256" key="2">
    <source>
        <dbReference type="ARBA" id="ARBA00010958"/>
    </source>
</evidence>
<evidence type="ECO:0000256" key="8">
    <source>
        <dbReference type="ARBA" id="ARBA00022927"/>
    </source>
</evidence>
<keyword evidence="6 11" id="KW-0378">Hydrolase</keyword>
<dbReference type="SUPFAM" id="SSF54001">
    <property type="entry name" value="Cysteine proteinases"/>
    <property type="match status" value="1"/>
</dbReference>
<dbReference type="GO" id="GO:0015031">
    <property type="term" value="P:protein transport"/>
    <property type="evidence" value="ECO:0007669"/>
    <property type="project" value="UniProtKB-KW"/>
</dbReference>
<dbReference type="GO" id="GO:0004197">
    <property type="term" value="F:cysteine-type endopeptidase activity"/>
    <property type="evidence" value="ECO:0007669"/>
    <property type="project" value="TreeGrafter"/>
</dbReference>
<comment type="similarity">
    <text evidence="2 11">Belongs to the peptidase C54 family.</text>
</comment>
<evidence type="ECO:0000256" key="11">
    <source>
        <dbReference type="RuleBase" id="RU363115"/>
    </source>
</evidence>
<dbReference type="GO" id="GO:0035973">
    <property type="term" value="P:aggrephagy"/>
    <property type="evidence" value="ECO:0007669"/>
    <property type="project" value="TreeGrafter"/>
</dbReference>
<keyword evidence="15" id="KW-1185">Reference proteome</keyword>
<keyword evidence="4 11" id="KW-0963">Cytoplasm</keyword>
<feature type="compositionally biased region" description="Polar residues" evidence="12">
    <location>
        <begin position="13"/>
        <end position="25"/>
    </location>
</feature>
<keyword evidence="7" id="KW-0788">Thiol protease</keyword>
<keyword evidence="5 11" id="KW-0645">Protease</keyword>
<organism evidence="14 15">
    <name type="scientific">Blepharisma stoltei</name>
    <dbReference type="NCBI Taxonomy" id="1481888"/>
    <lineage>
        <taxon>Eukaryota</taxon>
        <taxon>Sar</taxon>
        <taxon>Alveolata</taxon>
        <taxon>Ciliophora</taxon>
        <taxon>Postciliodesmatophora</taxon>
        <taxon>Heterotrichea</taxon>
        <taxon>Heterotrichida</taxon>
        <taxon>Blepharismidae</taxon>
        <taxon>Blepharisma</taxon>
    </lineage>
</organism>
<dbReference type="GO" id="GO:0034727">
    <property type="term" value="P:piecemeal microautophagy of the nucleus"/>
    <property type="evidence" value="ECO:0007669"/>
    <property type="project" value="TreeGrafter"/>
</dbReference>
<dbReference type="InterPro" id="IPR038765">
    <property type="entry name" value="Papain-like_cys_pep_sf"/>
</dbReference>
<evidence type="ECO:0000256" key="3">
    <source>
        <dbReference type="ARBA" id="ARBA00022448"/>
    </source>
</evidence>
<reference evidence="14" key="1">
    <citation type="submission" date="2021-09" db="EMBL/GenBank/DDBJ databases">
        <authorList>
            <consortium name="AG Swart"/>
            <person name="Singh M."/>
            <person name="Singh A."/>
            <person name="Seah K."/>
            <person name="Emmerich C."/>
        </authorList>
    </citation>
    <scope>NUCLEOTIDE SEQUENCE</scope>
    <source>
        <strain evidence="14">ATCC30299</strain>
    </source>
</reference>
<feature type="compositionally biased region" description="Basic and acidic residues" evidence="12">
    <location>
        <begin position="30"/>
        <end position="41"/>
    </location>
</feature>
<dbReference type="PANTHER" id="PTHR22624">
    <property type="entry name" value="CYSTEINE PROTEASE ATG4"/>
    <property type="match status" value="1"/>
</dbReference>
<evidence type="ECO:0000256" key="7">
    <source>
        <dbReference type="ARBA" id="ARBA00022807"/>
    </source>
</evidence>
<gene>
    <name evidence="14" type="ORF">BSTOLATCC_MIC25211</name>
</gene>
<evidence type="ECO:0000256" key="4">
    <source>
        <dbReference type="ARBA" id="ARBA00022490"/>
    </source>
</evidence>
<keyword evidence="9 11" id="KW-0072">Autophagy</keyword>